<proteinExistence type="predicted"/>
<protein>
    <submittedName>
        <fullName evidence="1">Uncharacterized protein</fullName>
    </submittedName>
</protein>
<name>A0A2A9CS18_9ACTN</name>
<dbReference type="Proteomes" id="UP000226079">
    <property type="component" value="Unassembled WGS sequence"/>
</dbReference>
<organism evidence="1 2">
    <name type="scientific">Propionicimonas paludicola</name>
    <dbReference type="NCBI Taxonomy" id="185243"/>
    <lineage>
        <taxon>Bacteria</taxon>
        <taxon>Bacillati</taxon>
        <taxon>Actinomycetota</taxon>
        <taxon>Actinomycetes</taxon>
        <taxon>Propionibacteriales</taxon>
        <taxon>Nocardioidaceae</taxon>
        <taxon>Propionicimonas</taxon>
    </lineage>
</organism>
<dbReference type="AlphaFoldDB" id="A0A2A9CS18"/>
<dbReference type="OrthoDB" id="10015475at2"/>
<keyword evidence="2" id="KW-1185">Reference proteome</keyword>
<dbReference type="RefSeq" id="WP_098460674.1">
    <property type="nucleotide sequence ID" value="NZ_PDJC01000001.1"/>
</dbReference>
<evidence type="ECO:0000313" key="1">
    <source>
        <dbReference type="EMBL" id="PFG17223.1"/>
    </source>
</evidence>
<comment type="caution">
    <text evidence="1">The sequence shown here is derived from an EMBL/GenBank/DDBJ whole genome shotgun (WGS) entry which is preliminary data.</text>
</comment>
<accession>A0A2A9CS18</accession>
<sequence>MTDIITTAESYPGRVVALEFSNGEPRECVECSDAGGCCECCDSDNPRPDGTYMIVRVDDDTARLHAGRVLVIYDGDQPTEPARCAPSRDEIAEAICRVNDGEAYVEVGPCSACESAADAVLALFAEAPTVEQGKAEAWSEGFKAGLRPDSWQAYNPYDPASFAAAQPTPVFEAMGLPTPEVPSVFVEILPGNGFPARPTRARTDRHRPYLHPGRACGDGVCNEDCPNRRENSDA</sequence>
<reference evidence="1 2" key="1">
    <citation type="submission" date="2017-10" db="EMBL/GenBank/DDBJ databases">
        <title>Sequencing the genomes of 1000 actinobacteria strains.</title>
        <authorList>
            <person name="Klenk H.-P."/>
        </authorList>
    </citation>
    <scope>NUCLEOTIDE SEQUENCE [LARGE SCALE GENOMIC DNA]</scope>
    <source>
        <strain evidence="1 2">DSM 15597</strain>
    </source>
</reference>
<evidence type="ECO:0000313" key="2">
    <source>
        <dbReference type="Proteomes" id="UP000226079"/>
    </source>
</evidence>
<dbReference type="EMBL" id="PDJC01000001">
    <property type="protein sequence ID" value="PFG17223.1"/>
    <property type="molecule type" value="Genomic_DNA"/>
</dbReference>
<gene>
    <name evidence="1" type="ORF">ATK74_1786</name>
</gene>